<sequence length="184" mass="20400">MKRKTLRAALLLLLAMSALLLWNKPEARQVISSTEGILRLHIKANSDSDWDQQTKRMVRDALLPLFSACGSYEEARAYVLAHGQEVQQTCEAVLARRGETYGASLLLGKQTFPDRVYADTLYPAGTYDALEVVLGEGGGHNWWCVLFPPLCLVTEEGEPVDLDALSFESDVLALLKAAFPGWFQ</sequence>
<proteinExistence type="predicted"/>
<evidence type="ECO:0000256" key="1">
    <source>
        <dbReference type="SAM" id="SignalP"/>
    </source>
</evidence>
<comment type="caution">
    <text evidence="2">The sequence shown here is derived from an EMBL/GenBank/DDBJ whole genome shotgun (WGS) entry which is preliminary data.</text>
</comment>
<feature type="chain" id="PRO_5041298524" evidence="1">
    <location>
        <begin position="21"/>
        <end position="184"/>
    </location>
</feature>
<gene>
    <name evidence="2" type="ORF">Q3982_07590</name>
</gene>
<dbReference type="InterPro" id="IPR014202">
    <property type="entry name" value="Spore_II_R"/>
</dbReference>
<accession>A0AA43UBH3</accession>
<dbReference type="Pfam" id="PF09551">
    <property type="entry name" value="Spore_II_R"/>
    <property type="match status" value="1"/>
</dbReference>
<dbReference type="AlphaFoldDB" id="A0AA43UBH3"/>
<evidence type="ECO:0000313" key="3">
    <source>
        <dbReference type="Proteomes" id="UP001168575"/>
    </source>
</evidence>
<dbReference type="Proteomes" id="UP001168575">
    <property type="component" value="Unassembled WGS sequence"/>
</dbReference>
<keyword evidence="3" id="KW-1185">Reference proteome</keyword>
<reference evidence="2" key="1">
    <citation type="submission" date="2023-07" db="EMBL/GenBank/DDBJ databases">
        <title>Between Cages and Wild: Unraveling the Impact of Captivity on Animal Microbiomes and Antimicrobial Resistance.</title>
        <authorList>
            <person name="Schmartz G.P."/>
            <person name="Rehner J."/>
            <person name="Schuff M.J."/>
            <person name="Becker S.L."/>
            <person name="Kravczyk M."/>
            <person name="Gurevich A."/>
            <person name="Francke R."/>
            <person name="Mueller R."/>
            <person name="Keller V."/>
            <person name="Keller A."/>
        </authorList>
    </citation>
    <scope>NUCLEOTIDE SEQUENCE</scope>
    <source>
        <strain evidence="2">S12M_St_49</strain>
    </source>
</reference>
<organism evidence="2 3">
    <name type="scientific">Phoenicibacter congonensis</name>
    <dbReference type="NCBI Taxonomy" id="1944646"/>
    <lineage>
        <taxon>Bacteria</taxon>
        <taxon>Bacillati</taxon>
        <taxon>Actinomycetota</taxon>
        <taxon>Coriobacteriia</taxon>
        <taxon>Eggerthellales</taxon>
        <taxon>Eggerthellaceae</taxon>
        <taxon>Phoenicibacter</taxon>
    </lineage>
</organism>
<dbReference type="EMBL" id="JAUMVS010000200">
    <property type="protein sequence ID" value="MDO4842519.1"/>
    <property type="molecule type" value="Genomic_DNA"/>
</dbReference>
<keyword evidence="1" id="KW-0732">Signal</keyword>
<feature type="signal peptide" evidence="1">
    <location>
        <begin position="1"/>
        <end position="20"/>
    </location>
</feature>
<name>A0AA43UBH3_9ACTN</name>
<protein>
    <submittedName>
        <fullName evidence="2">Stage II sporulation protein R</fullName>
    </submittedName>
</protein>
<evidence type="ECO:0000313" key="2">
    <source>
        <dbReference type="EMBL" id="MDO4842519.1"/>
    </source>
</evidence>